<organism evidence="7">
    <name type="scientific">candidate division WOR-3 bacterium</name>
    <dbReference type="NCBI Taxonomy" id="2052148"/>
    <lineage>
        <taxon>Bacteria</taxon>
        <taxon>Bacteria division WOR-3</taxon>
    </lineage>
</organism>
<dbReference type="GO" id="GO:0005737">
    <property type="term" value="C:cytoplasm"/>
    <property type="evidence" value="ECO:0007669"/>
    <property type="project" value="UniProtKB-ARBA"/>
</dbReference>
<comment type="function">
    <text evidence="4 5">This protein binds to 23S rRNA in the presence of protein L20.</text>
</comment>
<dbReference type="NCBIfam" id="TIGR00061">
    <property type="entry name" value="L21"/>
    <property type="match status" value="1"/>
</dbReference>
<dbReference type="InterPro" id="IPR028909">
    <property type="entry name" value="bL21-like"/>
</dbReference>
<comment type="similarity">
    <text evidence="1 4 5">Belongs to the bacterial ribosomal protein bL21 family.</text>
</comment>
<accession>A0A7C2AMI2</accession>
<evidence type="ECO:0000313" key="7">
    <source>
        <dbReference type="EMBL" id="HEE18490.1"/>
    </source>
</evidence>
<dbReference type="EMBL" id="DSLG01000002">
    <property type="protein sequence ID" value="HEA86681.1"/>
    <property type="molecule type" value="Genomic_DNA"/>
</dbReference>
<evidence type="ECO:0000256" key="1">
    <source>
        <dbReference type="ARBA" id="ARBA00008563"/>
    </source>
</evidence>
<dbReference type="HAMAP" id="MF_01363">
    <property type="entry name" value="Ribosomal_bL21"/>
    <property type="match status" value="1"/>
</dbReference>
<dbReference type="InterPro" id="IPR001787">
    <property type="entry name" value="Ribosomal_bL21"/>
</dbReference>
<evidence type="ECO:0000256" key="5">
    <source>
        <dbReference type="RuleBase" id="RU000562"/>
    </source>
</evidence>
<comment type="caution">
    <text evidence="7">The sequence shown here is derived from an EMBL/GenBank/DDBJ whole genome shotgun (WGS) entry which is preliminary data.</text>
</comment>
<dbReference type="GO" id="GO:0005840">
    <property type="term" value="C:ribosome"/>
    <property type="evidence" value="ECO:0007669"/>
    <property type="project" value="UniProtKB-KW"/>
</dbReference>
<keyword evidence="2 4" id="KW-0689">Ribosomal protein</keyword>
<sequence length="105" mass="12016">MYAVVNIAGFQYLVKPGEQITVPRLEGEPGTVVRFDNVLMVRTDDKAIVGTPTVPNAYVEANIIEHTRAKKVITFKFIRRENYRRKKGHKQPLTRIQITKIGHEV</sequence>
<dbReference type="PANTHER" id="PTHR21349:SF0">
    <property type="entry name" value="LARGE RIBOSOMAL SUBUNIT PROTEIN BL21M"/>
    <property type="match status" value="1"/>
</dbReference>
<dbReference type="GO" id="GO:0019843">
    <property type="term" value="F:rRNA binding"/>
    <property type="evidence" value="ECO:0007669"/>
    <property type="project" value="UniProtKB-UniRule"/>
</dbReference>
<dbReference type="GO" id="GO:0006412">
    <property type="term" value="P:translation"/>
    <property type="evidence" value="ECO:0007669"/>
    <property type="project" value="UniProtKB-UniRule"/>
</dbReference>
<dbReference type="PANTHER" id="PTHR21349">
    <property type="entry name" value="50S RIBOSOMAL PROTEIN L21"/>
    <property type="match status" value="1"/>
</dbReference>
<name>A0A7C2AMI2_UNCW3</name>
<protein>
    <recommendedName>
        <fullName evidence="4">Large ribosomal subunit protein bL21</fullName>
    </recommendedName>
</protein>
<reference evidence="7" key="1">
    <citation type="journal article" date="2020" name="mSystems">
        <title>Genome- and Community-Level Interaction Insights into Carbon Utilization and Element Cycling Functions of Hydrothermarchaeota in Hydrothermal Sediment.</title>
        <authorList>
            <person name="Zhou Z."/>
            <person name="Liu Y."/>
            <person name="Xu W."/>
            <person name="Pan J."/>
            <person name="Luo Z.H."/>
            <person name="Li M."/>
        </authorList>
    </citation>
    <scope>NUCLEOTIDE SEQUENCE [LARGE SCALE GENOMIC DNA]</scope>
    <source>
        <strain evidence="7">SpSt-236</strain>
        <strain evidence="6">SpSt-265</strain>
    </source>
</reference>
<evidence type="ECO:0000256" key="4">
    <source>
        <dbReference type="HAMAP-Rule" id="MF_01363"/>
    </source>
</evidence>
<dbReference type="SUPFAM" id="SSF141091">
    <property type="entry name" value="L21p-like"/>
    <property type="match status" value="1"/>
</dbReference>
<keyword evidence="4 5" id="KW-0699">rRNA-binding</keyword>
<dbReference type="GO" id="GO:1990904">
    <property type="term" value="C:ribonucleoprotein complex"/>
    <property type="evidence" value="ECO:0007669"/>
    <property type="project" value="UniProtKB-KW"/>
</dbReference>
<keyword evidence="4 5" id="KW-0694">RNA-binding</keyword>
<dbReference type="Pfam" id="PF00829">
    <property type="entry name" value="Ribosomal_L21p"/>
    <property type="match status" value="1"/>
</dbReference>
<keyword evidence="3 4" id="KW-0687">Ribonucleoprotein</keyword>
<evidence type="ECO:0000313" key="6">
    <source>
        <dbReference type="EMBL" id="HEA86681.1"/>
    </source>
</evidence>
<dbReference type="EMBL" id="DSKA01000213">
    <property type="protein sequence ID" value="HEE18490.1"/>
    <property type="molecule type" value="Genomic_DNA"/>
</dbReference>
<dbReference type="InterPro" id="IPR036164">
    <property type="entry name" value="bL21-like_sf"/>
</dbReference>
<evidence type="ECO:0000256" key="2">
    <source>
        <dbReference type="ARBA" id="ARBA00022980"/>
    </source>
</evidence>
<comment type="subunit">
    <text evidence="4">Part of the 50S ribosomal subunit. Contacts protein L20.</text>
</comment>
<gene>
    <name evidence="4 7" type="primary">rplU</name>
    <name evidence="7" type="ORF">ENP62_02935</name>
    <name evidence="6" type="ORF">ENP94_01550</name>
</gene>
<evidence type="ECO:0000256" key="3">
    <source>
        <dbReference type="ARBA" id="ARBA00023274"/>
    </source>
</evidence>
<dbReference type="AlphaFoldDB" id="A0A7C2AMI2"/>
<proteinExistence type="inferred from homology"/>
<dbReference type="GO" id="GO:0003735">
    <property type="term" value="F:structural constituent of ribosome"/>
    <property type="evidence" value="ECO:0007669"/>
    <property type="project" value="InterPro"/>
</dbReference>